<dbReference type="AlphaFoldDB" id="V7BWA8"/>
<dbReference type="EMBL" id="CM002292">
    <property type="protein sequence ID" value="ESW21329.1"/>
    <property type="molecule type" value="Genomic_DNA"/>
</dbReference>
<dbReference type="GO" id="GO:0010598">
    <property type="term" value="C:NAD(P)H dehydrogenase complex (plastoquinone)"/>
    <property type="evidence" value="ECO:0007669"/>
    <property type="project" value="InterPro"/>
</dbReference>
<evidence type="ECO:0000256" key="1">
    <source>
        <dbReference type="SAM" id="Phobius"/>
    </source>
</evidence>
<keyword evidence="1" id="KW-0472">Membrane</keyword>
<evidence type="ECO:0000313" key="2">
    <source>
        <dbReference type="EMBL" id="ESW21330.1"/>
    </source>
</evidence>
<dbReference type="STRING" id="3885.V7BWA8"/>
<dbReference type="SMR" id="V7BWA8"/>
<dbReference type="OrthoDB" id="786513at2759"/>
<name>V7BWA8_PHAVU</name>
<reference evidence="2" key="1">
    <citation type="submission" date="2013-04" db="EMBL/GenBank/DDBJ databases">
        <authorList>
            <person name="Schmutz J."/>
            <person name="McClean P."/>
            <person name="Shu S."/>
            <person name="Cregan P."/>
            <person name="Rokhsar D."/>
            <person name="Jackson S."/>
        </authorList>
    </citation>
    <scope>NUCLEOTIDE SEQUENCE</scope>
</reference>
<dbReference type="Gramene" id="ESW21329">
    <property type="protein sequence ID" value="ESW21329"/>
    <property type="gene ID" value="PHAVU_005G062000g"/>
</dbReference>
<dbReference type="InterPro" id="IPR038931">
    <property type="entry name" value="CRR3"/>
</dbReference>
<sequence length="77" mass="8795">MMNLFLGQAMEGRVEKKMRETGEWVAANAEAKITSSRKGRFLFLVQWMLPIWITLFLIASGGIKIPFTNAFLDDLLM</sequence>
<evidence type="ECO:0000313" key="3">
    <source>
        <dbReference type="Proteomes" id="UP000000226"/>
    </source>
</evidence>
<keyword evidence="1" id="KW-0812">Transmembrane</keyword>
<dbReference type="PANTHER" id="PTHR36340:SF1">
    <property type="entry name" value="NAD(P)H DEHYDROGENASE SUBUNIT CRR3, CHLOROPLASTIC-RELATED"/>
    <property type="match status" value="1"/>
</dbReference>
<dbReference type="EMBL" id="CM002292">
    <property type="protein sequence ID" value="ESW21330.1"/>
    <property type="molecule type" value="Genomic_DNA"/>
</dbReference>
<keyword evidence="3" id="KW-1185">Reference proteome</keyword>
<keyword evidence="1" id="KW-1133">Transmembrane helix</keyword>
<dbReference type="Proteomes" id="UP000000226">
    <property type="component" value="Chromosome 5"/>
</dbReference>
<accession>V7BWA8</accession>
<dbReference type="GO" id="GO:0009773">
    <property type="term" value="P:photosynthetic electron transport in photosystem I"/>
    <property type="evidence" value="ECO:0007669"/>
    <property type="project" value="InterPro"/>
</dbReference>
<organism evidence="2 3">
    <name type="scientific">Phaseolus vulgaris</name>
    <name type="common">Kidney bean</name>
    <name type="synonym">French bean</name>
    <dbReference type="NCBI Taxonomy" id="3885"/>
    <lineage>
        <taxon>Eukaryota</taxon>
        <taxon>Viridiplantae</taxon>
        <taxon>Streptophyta</taxon>
        <taxon>Embryophyta</taxon>
        <taxon>Tracheophyta</taxon>
        <taxon>Spermatophyta</taxon>
        <taxon>Magnoliopsida</taxon>
        <taxon>eudicotyledons</taxon>
        <taxon>Gunneridae</taxon>
        <taxon>Pentapetalae</taxon>
        <taxon>rosids</taxon>
        <taxon>fabids</taxon>
        <taxon>Fabales</taxon>
        <taxon>Fabaceae</taxon>
        <taxon>Papilionoideae</taxon>
        <taxon>50 kb inversion clade</taxon>
        <taxon>NPAAA clade</taxon>
        <taxon>indigoferoid/millettioid clade</taxon>
        <taxon>Phaseoleae</taxon>
        <taxon>Phaseolus</taxon>
    </lineage>
</organism>
<protein>
    <submittedName>
        <fullName evidence="2">Uncharacterized protein</fullName>
    </submittedName>
</protein>
<proteinExistence type="predicted"/>
<gene>
    <name evidence="2" type="ORF">PHAVU_005G062000g</name>
</gene>
<reference evidence="3" key="2">
    <citation type="journal article" date="2014" name="Nat. Genet.">
        <title>A reference genome for common bean and genome-wide analysis of dual domestications.</title>
        <authorList>
            <person name="Schmutz J."/>
            <person name="McClean P.E."/>
            <person name="Mamidi S."/>
            <person name="Wu G.A."/>
            <person name="Cannon S.B."/>
            <person name="Grimwood J."/>
            <person name="Jenkins J."/>
            <person name="Shu S."/>
            <person name="Song Q."/>
            <person name="Chavarro C."/>
            <person name="Torres-Torres M."/>
            <person name="Geffroy V."/>
            <person name="Moghaddam S.M."/>
            <person name="Gao D."/>
            <person name="Abernathy B."/>
            <person name="Barry K."/>
            <person name="Blair M."/>
            <person name="Brick M.A."/>
            <person name="Chovatia M."/>
            <person name="Gepts P."/>
            <person name="Goodstein D.M."/>
            <person name="Gonzales M."/>
            <person name="Hellsten U."/>
            <person name="Hyten D.L."/>
            <person name="Jia G."/>
            <person name="Kelly J.D."/>
            <person name="Kudrna D."/>
            <person name="Lee R."/>
            <person name="Richard M.M."/>
            <person name="Miklas P.N."/>
            <person name="Osorno J.M."/>
            <person name="Rodrigues J."/>
            <person name="Thareau V."/>
            <person name="Urrea C.A."/>
            <person name="Wang M."/>
            <person name="Yu Y."/>
            <person name="Zhang M."/>
            <person name="Wing R.A."/>
            <person name="Cregan P.B."/>
            <person name="Rokhsar D.S."/>
            <person name="Jackson S.A."/>
        </authorList>
    </citation>
    <scope>NUCLEOTIDE SEQUENCE [LARGE SCALE GENOMIC DNA]</scope>
    <source>
        <strain evidence="3">cv. G19833</strain>
    </source>
</reference>
<feature type="transmembrane region" description="Helical" evidence="1">
    <location>
        <begin position="41"/>
        <end position="67"/>
    </location>
</feature>
<dbReference type="PANTHER" id="PTHR36340">
    <property type="entry name" value="NAD(P)H DEHYDROGENASE SUBUNIT CRR3, CHLOROPLASTIC-RELATED"/>
    <property type="match status" value="1"/>
</dbReference>
<dbReference type="Gramene" id="ESW21330">
    <property type="protein sequence ID" value="ESW21330"/>
    <property type="gene ID" value="PHAVU_005G062000g"/>
</dbReference>
<dbReference type="GO" id="GO:0009535">
    <property type="term" value="C:chloroplast thylakoid membrane"/>
    <property type="evidence" value="ECO:0007669"/>
    <property type="project" value="InterPro"/>
</dbReference>